<name>A0A915D9B3_9BILA</name>
<organism evidence="1 2">
    <name type="scientific">Ditylenchus dipsaci</name>
    <dbReference type="NCBI Taxonomy" id="166011"/>
    <lineage>
        <taxon>Eukaryota</taxon>
        <taxon>Metazoa</taxon>
        <taxon>Ecdysozoa</taxon>
        <taxon>Nematoda</taxon>
        <taxon>Chromadorea</taxon>
        <taxon>Rhabditida</taxon>
        <taxon>Tylenchina</taxon>
        <taxon>Tylenchomorpha</taxon>
        <taxon>Sphaerularioidea</taxon>
        <taxon>Anguinidae</taxon>
        <taxon>Anguininae</taxon>
        <taxon>Ditylenchus</taxon>
    </lineage>
</organism>
<reference evidence="2" key="1">
    <citation type="submission" date="2022-11" db="UniProtKB">
        <authorList>
            <consortium name="WormBaseParasite"/>
        </authorList>
    </citation>
    <scope>IDENTIFICATION</scope>
</reference>
<protein>
    <submittedName>
        <fullName evidence="2">Uncharacterized protein</fullName>
    </submittedName>
</protein>
<dbReference type="WBParaSite" id="jg1692">
    <property type="protein sequence ID" value="jg1692"/>
    <property type="gene ID" value="jg1692"/>
</dbReference>
<dbReference type="AlphaFoldDB" id="A0A915D9B3"/>
<evidence type="ECO:0000313" key="1">
    <source>
        <dbReference type="Proteomes" id="UP000887574"/>
    </source>
</evidence>
<evidence type="ECO:0000313" key="2">
    <source>
        <dbReference type="WBParaSite" id="jg1692"/>
    </source>
</evidence>
<dbReference type="Proteomes" id="UP000887574">
    <property type="component" value="Unplaced"/>
</dbReference>
<accession>A0A915D9B3</accession>
<keyword evidence="1" id="KW-1185">Reference proteome</keyword>
<proteinExistence type="predicted"/>
<sequence length="34" mass="3647">TSKINLSSGGDGYCHLTNEHILPSGFSQCLRLTP</sequence>